<evidence type="ECO:0000313" key="2">
    <source>
        <dbReference type="EMBL" id="BBO74544.1"/>
    </source>
</evidence>
<protein>
    <recommendedName>
        <fullName evidence="1">DZANK-type domain-containing protein</fullName>
    </recommendedName>
</protein>
<dbReference type="Proteomes" id="UP000427769">
    <property type="component" value="Chromosome"/>
</dbReference>
<dbReference type="OrthoDB" id="4377018at2"/>
<dbReference type="InterPro" id="IPR025874">
    <property type="entry name" value="DZR"/>
</dbReference>
<evidence type="ECO:0000259" key="1">
    <source>
        <dbReference type="Pfam" id="PF12773"/>
    </source>
</evidence>
<name>A0A5K7Z7U1_9BACT</name>
<sequence>MASAKETSHYTKNKIFVHTDDIDSWFYNCDSATILFLMEVITSNGDEMSSELYSKEIQRAKRNLAEGHYEESIRTCGSILEHLIKNIYNEIKTKAEDSVKDLFFEFEKQQEERVNRDDVEKYTLGQMTYSFCYSKLNLFKHVKYYLNIDPIITKTIDFKLYIIIRNKCTHLDSKKDEFVSSLEAKYIFYSTSLIFEEFGYIQEGKCPKCKKPLEINENFCSRCGELINIRCPECKLSNDKNNKHCAHCGIPLYFLKEIDINILENLRKFISRCHESQIRCPICMVQSHKEVIDADEEDGIIEGYCLRCGCENKIQDLLRYGCLNINSKQYKDYQYLLYLLSQDDHDFVKEIKLYLHHNIRVNWVQLYNQLVPPPT</sequence>
<organism evidence="2 3">
    <name type="scientific">Desulfosarcina widdelii</name>
    <dbReference type="NCBI Taxonomy" id="947919"/>
    <lineage>
        <taxon>Bacteria</taxon>
        <taxon>Pseudomonadati</taxon>
        <taxon>Thermodesulfobacteriota</taxon>
        <taxon>Desulfobacteria</taxon>
        <taxon>Desulfobacterales</taxon>
        <taxon>Desulfosarcinaceae</taxon>
        <taxon>Desulfosarcina</taxon>
    </lineage>
</organism>
<reference evidence="2 3" key="1">
    <citation type="submission" date="2019-11" db="EMBL/GenBank/DDBJ databases">
        <title>Comparative genomics of hydrocarbon-degrading Desulfosarcina strains.</title>
        <authorList>
            <person name="Watanabe M."/>
            <person name="Kojima H."/>
            <person name="Fukui M."/>
        </authorList>
    </citation>
    <scope>NUCLEOTIDE SEQUENCE [LARGE SCALE GENOMIC DNA]</scope>
    <source>
        <strain evidence="2 3">PP31</strain>
    </source>
</reference>
<dbReference type="EMBL" id="AP021875">
    <property type="protein sequence ID" value="BBO74544.1"/>
    <property type="molecule type" value="Genomic_DNA"/>
</dbReference>
<feature type="domain" description="DZANK-type" evidence="1">
    <location>
        <begin position="206"/>
        <end position="249"/>
    </location>
</feature>
<dbReference type="Pfam" id="PF12773">
    <property type="entry name" value="DZR"/>
    <property type="match status" value="1"/>
</dbReference>
<dbReference type="KEGG" id="dwd:DSCW_19610"/>
<keyword evidence="3" id="KW-1185">Reference proteome</keyword>
<dbReference type="AlphaFoldDB" id="A0A5K7Z7U1"/>
<accession>A0A5K7Z7U1</accession>
<evidence type="ECO:0000313" key="3">
    <source>
        <dbReference type="Proteomes" id="UP000427769"/>
    </source>
</evidence>
<proteinExistence type="predicted"/>
<dbReference type="RefSeq" id="WP_155303565.1">
    <property type="nucleotide sequence ID" value="NZ_AP021875.1"/>
</dbReference>
<gene>
    <name evidence="2" type="ORF">DSCW_19610</name>
</gene>